<keyword evidence="11 13" id="KW-0443">Lipid metabolism</keyword>
<keyword evidence="9 13" id="KW-0418">Kinase</keyword>
<dbReference type="PANTHER" id="PTHR42724:SF1">
    <property type="entry name" value="TETRAACYLDISACCHARIDE 4'-KINASE, MITOCHONDRIAL-RELATED"/>
    <property type="match status" value="1"/>
</dbReference>
<evidence type="ECO:0000256" key="1">
    <source>
        <dbReference type="ARBA" id="ARBA00002274"/>
    </source>
</evidence>
<accession>A0A5A8F634</accession>
<evidence type="ECO:0000313" key="14">
    <source>
        <dbReference type="EMBL" id="KAA0259005.1"/>
    </source>
</evidence>
<keyword evidence="5 13" id="KW-0444">Lipid biosynthesis</keyword>
<dbReference type="GO" id="GO:0005524">
    <property type="term" value="F:ATP binding"/>
    <property type="evidence" value="ECO:0007669"/>
    <property type="project" value="UniProtKB-UniRule"/>
</dbReference>
<comment type="similarity">
    <text evidence="13">Belongs to the LpxK family.</text>
</comment>
<evidence type="ECO:0000256" key="2">
    <source>
        <dbReference type="ARBA" id="ARBA00004870"/>
    </source>
</evidence>
<evidence type="ECO:0000256" key="8">
    <source>
        <dbReference type="ARBA" id="ARBA00022741"/>
    </source>
</evidence>
<comment type="caution">
    <text evidence="14">The sequence shown here is derived from an EMBL/GenBank/DDBJ whole genome shotgun (WGS) entry which is preliminary data.</text>
</comment>
<keyword evidence="10 13" id="KW-0067">ATP-binding</keyword>
<evidence type="ECO:0000256" key="6">
    <source>
        <dbReference type="ARBA" id="ARBA00022556"/>
    </source>
</evidence>
<comment type="catalytic activity">
    <reaction evidence="13">
        <text>a lipid A disaccharide + ATP = a lipid IVA + ADP + H(+)</text>
        <dbReference type="Rhea" id="RHEA:67840"/>
        <dbReference type="ChEBI" id="CHEBI:15378"/>
        <dbReference type="ChEBI" id="CHEBI:30616"/>
        <dbReference type="ChEBI" id="CHEBI:176343"/>
        <dbReference type="ChEBI" id="CHEBI:176425"/>
        <dbReference type="ChEBI" id="CHEBI:456216"/>
        <dbReference type="EC" id="2.7.1.130"/>
    </reaction>
</comment>
<dbReference type="SUPFAM" id="SSF52540">
    <property type="entry name" value="P-loop containing nucleoside triphosphate hydrolases"/>
    <property type="match status" value="1"/>
</dbReference>
<evidence type="ECO:0000313" key="15">
    <source>
        <dbReference type="Proteomes" id="UP000322876"/>
    </source>
</evidence>
<dbReference type="GO" id="GO:0009245">
    <property type="term" value="P:lipid A biosynthetic process"/>
    <property type="evidence" value="ECO:0007669"/>
    <property type="project" value="UniProtKB-UniRule"/>
</dbReference>
<protein>
    <recommendedName>
        <fullName evidence="4 13">Tetraacyldisaccharide 4'-kinase</fullName>
        <ecNumber evidence="3 13">2.7.1.130</ecNumber>
    </recommendedName>
    <alternativeName>
        <fullName evidence="12 13">Lipid A 4'-kinase</fullName>
    </alternativeName>
</protein>
<dbReference type="InterPro" id="IPR003758">
    <property type="entry name" value="LpxK"/>
</dbReference>
<dbReference type="PANTHER" id="PTHR42724">
    <property type="entry name" value="TETRAACYLDISACCHARIDE 4'-KINASE"/>
    <property type="match status" value="1"/>
</dbReference>
<name>A0A5A8F634_9BACT</name>
<sequence>MSKIISIGNITLGGTGKTPMAIFLANQLTSLGYKVCVLSRGYKGKIGYDTNVISDGKEILLKPPLAADEPYMIAINCPGCIVITGKERVKSFEYAEKNFDIDFYLLDDGFQHRKMPRDLDIVLLDHKNPISTGLPFPFGYLREFPSALKRADIIVFTKANSFTMPEKVRKYIKGKDIFYSKIKNKEVVFRNEQYPISFLKGKKVVAFSGIAKNSSFFKQLSKLGVEIVYKKGYMDHHFYREKDMDFLFKLKKRYNADFLITTEKDYVKILDKYRDDIAFLKIEISINDTQKFMDLIFEKIK</sequence>
<evidence type="ECO:0000256" key="13">
    <source>
        <dbReference type="HAMAP-Rule" id="MF_00409"/>
    </source>
</evidence>
<proteinExistence type="inferred from homology"/>
<dbReference type="GO" id="GO:0005886">
    <property type="term" value="C:plasma membrane"/>
    <property type="evidence" value="ECO:0007669"/>
    <property type="project" value="TreeGrafter"/>
</dbReference>
<dbReference type="EC" id="2.7.1.130" evidence="3 13"/>
<evidence type="ECO:0000256" key="11">
    <source>
        <dbReference type="ARBA" id="ARBA00023098"/>
    </source>
</evidence>
<evidence type="ECO:0000256" key="9">
    <source>
        <dbReference type="ARBA" id="ARBA00022777"/>
    </source>
</evidence>
<dbReference type="InterPro" id="IPR027417">
    <property type="entry name" value="P-loop_NTPase"/>
</dbReference>
<dbReference type="Pfam" id="PF02606">
    <property type="entry name" value="LpxK"/>
    <property type="match status" value="1"/>
</dbReference>
<dbReference type="EMBL" id="VFJB01000003">
    <property type="protein sequence ID" value="KAA0259005.1"/>
    <property type="molecule type" value="Genomic_DNA"/>
</dbReference>
<reference evidence="14 15" key="1">
    <citation type="submission" date="2019-06" db="EMBL/GenBank/DDBJ databases">
        <title>Genomic insights into carbon and energy metabolism of Deferribacter autotrophicus revealed new metabolic traits in the phylum Deferribacteres.</title>
        <authorList>
            <person name="Slobodkin A.I."/>
            <person name="Slobodkina G.B."/>
            <person name="Allioux M."/>
            <person name="Alain K."/>
            <person name="Jebbar M."/>
            <person name="Shadrin V."/>
            <person name="Kublanov I.V."/>
            <person name="Toshchakov S.V."/>
            <person name="Bonch-Osmolovskaya E.A."/>
        </authorList>
    </citation>
    <scope>NUCLEOTIDE SEQUENCE [LARGE SCALE GENOMIC DNA]</scope>
    <source>
        <strain evidence="14 15">SL50</strain>
    </source>
</reference>
<dbReference type="AlphaFoldDB" id="A0A5A8F634"/>
<evidence type="ECO:0000256" key="10">
    <source>
        <dbReference type="ARBA" id="ARBA00022840"/>
    </source>
</evidence>
<gene>
    <name evidence="13 14" type="primary">lpxK</name>
    <name evidence="14" type="ORF">FHQ18_03380</name>
</gene>
<dbReference type="Proteomes" id="UP000322876">
    <property type="component" value="Unassembled WGS sequence"/>
</dbReference>
<dbReference type="UniPathway" id="UPA00359">
    <property type="reaction ID" value="UER00482"/>
</dbReference>
<evidence type="ECO:0000256" key="12">
    <source>
        <dbReference type="ARBA" id="ARBA00029757"/>
    </source>
</evidence>
<keyword evidence="15" id="KW-1185">Reference proteome</keyword>
<keyword evidence="8 13" id="KW-0547">Nucleotide-binding</keyword>
<dbReference type="HAMAP" id="MF_00409">
    <property type="entry name" value="LpxK"/>
    <property type="match status" value="1"/>
</dbReference>
<dbReference type="GO" id="GO:0009029">
    <property type="term" value="F:lipid-A 4'-kinase activity"/>
    <property type="evidence" value="ECO:0007669"/>
    <property type="project" value="UniProtKB-UniRule"/>
</dbReference>
<feature type="binding site" evidence="13">
    <location>
        <begin position="11"/>
        <end position="18"/>
    </location>
    <ligand>
        <name>ATP</name>
        <dbReference type="ChEBI" id="CHEBI:30616"/>
    </ligand>
</feature>
<evidence type="ECO:0000256" key="3">
    <source>
        <dbReference type="ARBA" id="ARBA00012071"/>
    </source>
</evidence>
<organism evidence="14 15">
    <name type="scientific">Deferribacter autotrophicus</name>
    <dbReference type="NCBI Taxonomy" id="500465"/>
    <lineage>
        <taxon>Bacteria</taxon>
        <taxon>Pseudomonadati</taxon>
        <taxon>Deferribacterota</taxon>
        <taxon>Deferribacteres</taxon>
        <taxon>Deferribacterales</taxon>
        <taxon>Deferribacteraceae</taxon>
        <taxon>Deferribacter</taxon>
    </lineage>
</organism>
<dbReference type="RefSeq" id="WP_149265763.1">
    <property type="nucleotide sequence ID" value="NZ_VFJB01000003.1"/>
</dbReference>
<evidence type="ECO:0000256" key="7">
    <source>
        <dbReference type="ARBA" id="ARBA00022679"/>
    </source>
</evidence>
<keyword evidence="6 13" id="KW-0441">Lipid A biosynthesis</keyword>
<dbReference type="NCBIfam" id="TIGR00682">
    <property type="entry name" value="lpxK"/>
    <property type="match status" value="1"/>
</dbReference>
<comment type="function">
    <text evidence="1 13">Transfers the gamma-phosphate of ATP to the 4'-position of a tetraacyldisaccharide 1-phosphate intermediate (termed DS-1-P) to form tetraacyldisaccharide 1,4'-bis-phosphate (lipid IVA).</text>
</comment>
<keyword evidence="7 13" id="KW-0808">Transferase</keyword>
<dbReference type="OrthoDB" id="9766423at2"/>
<evidence type="ECO:0000256" key="5">
    <source>
        <dbReference type="ARBA" id="ARBA00022516"/>
    </source>
</evidence>
<evidence type="ECO:0000256" key="4">
    <source>
        <dbReference type="ARBA" id="ARBA00016436"/>
    </source>
</evidence>
<comment type="pathway">
    <text evidence="2 13">Glycolipid biosynthesis; lipid IV(A) biosynthesis; lipid IV(A) from (3R)-3-hydroxytetradecanoyl-[acyl-carrier-protein] and UDP-N-acetyl-alpha-D-glucosamine: step 6/6.</text>
</comment>
<dbReference type="GO" id="GO:0009244">
    <property type="term" value="P:lipopolysaccharide core region biosynthetic process"/>
    <property type="evidence" value="ECO:0007669"/>
    <property type="project" value="TreeGrafter"/>
</dbReference>